<feature type="region of interest" description="Disordered" evidence="1">
    <location>
        <begin position="79"/>
        <end position="140"/>
    </location>
</feature>
<evidence type="ECO:0000313" key="4">
    <source>
        <dbReference type="Proteomes" id="UP000613768"/>
    </source>
</evidence>
<dbReference type="InterPro" id="IPR008893">
    <property type="entry name" value="WGR_domain"/>
</dbReference>
<dbReference type="PROSITE" id="PS51977">
    <property type="entry name" value="WGR"/>
    <property type="match status" value="1"/>
</dbReference>
<organism evidence="3 4">
    <name type="scientific">Pseudomarimonas arenosa</name>
    <dbReference type="NCBI Taxonomy" id="2774145"/>
    <lineage>
        <taxon>Bacteria</taxon>
        <taxon>Pseudomonadati</taxon>
        <taxon>Pseudomonadota</taxon>
        <taxon>Gammaproteobacteria</taxon>
        <taxon>Lysobacterales</taxon>
        <taxon>Lysobacteraceae</taxon>
        <taxon>Pseudomarimonas</taxon>
    </lineage>
</organism>
<feature type="compositionally biased region" description="Low complexity" evidence="1">
    <location>
        <begin position="106"/>
        <end position="136"/>
    </location>
</feature>
<name>A0AAW3ZGX9_9GAMM</name>
<protein>
    <submittedName>
        <fullName evidence="3">DUF4132 domain-containing protein</fullName>
    </submittedName>
</protein>
<dbReference type="Gene3D" id="2.20.140.10">
    <property type="entry name" value="WGR domain"/>
    <property type="match status" value="1"/>
</dbReference>
<evidence type="ECO:0000259" key="2">
    <source>
        <dbReference type="PROSITE" id="PS51977"/>
    </source>
</evidence>
<dbReference type="Pfam" id="PF05406">
    <property type="entry name" value="WGR"/>
    <property type="match status" value="1"/>
</dbReference>
<dbReference type="InterPro" id="IPR049809">
    <property type="entry name" value="YehF/YfeS-like_WGR"/>
</dbReference>
<dbReference type="SMART" id="SM00773">
    <property type="entry name" value="WGR"/>
    <property type="match status" value="1"/>
</dbReference>
<feature type="region of interest" description="Disordered" evidence="1">
    <location>
        <begin position="515"/>
        <end position="534"/>
    </location>
</feature>
<dbReference type="CDD" id="cd07996">
    <property type="entry name" value="WGR_MMR_like"/>
    <property type="match status" value="1"/>
</dbReference>
<dbReference type="SUPFAM" id="SSF142921">
    <property type="entry name" value="WGR domain-like"/>
    <property type="match status" value="1"/>
</dbReference>
<dbReference type="Pfam" id="PF13569">
    <property type="entry name" value="DUF4132"/>
    <property type="match status" value="1"/>
</dbReference>
<keyword evidence="4" id="KW-1185">Reference proteome</keyword>
<dbReference type="RefSeq" id="WP_192028043.1">
    <property type="nucleotide sequence ID" value="NZ_JACYTR010000004.1"/>
</dbReference>
<dbReference type="InterPro" id="IPR025406">
    <property type="entry name" value="DUF4132"/>
</dbReference>
<dbReference type="InterPro" id="IPR036930">
    <property type="entry name" value="WGR_dom_sf"/>
</dbReference>
<dbReference type="Proteomes" id="UP000613768">
    <property type="component" value="Unassembled WGS sequence"/>
</dbReference>
<dbReference type="AlphaFoldDB" id="A0AAW3ZGX9"/>
<reference evidence="3 4" key="1">
    <citation type="submission" date="2020-09" db="EMBL/GenBank/DDBJ databases">
        <title>Pseudoxanthomonas sp. CAU 1598 isolated from sand of Yaerae Beach.</title>
        <authorList>
            <person name="Kim W."/>
        </authorList>
    </citation>
    <scope>NUCLEOTIDE SEQUENCE [LARGE SCALE GENOMIC DNA]</scope>
    <source>
        <strain evidence="3 4">CAU 1598</strain>
    </source>
</reference>
<dbReference type="EMBL" id="JACYTR010000004">
    <property type="protein sequence ID" value="MBD8524690.1"/>
    <property type="molecule type" value="Genomic_DNA"/>
</dbReference>
<comment type="caution">
    <text evidence="3">The sequence shown here is derived from an EMBL/GenBank/DDBJ whole genome shotgun (WGS) entry which is preliminary data.</text>
</comment>
<accession>A0AAW3ZGX9</accession>
<feature type="domain" description="WGR" evidence="2">
    <location>
        <begin position="1"/>
        <end position="85"/>
    </location>
</feature>
<evidence type="ECO:0000256" key="1">
    <source>
        <dbReference type="SAM" id="MobiDB-lite"/>
    </source>
</evidence>
<gene>
    <name evidence="3" type="ORF">IFO71_02955</name>
</gene>
<evidence type="ECO:0000313" key="3">
    <source>
        <dbReference type="EMBL" id="MBD8524690.1"/>
    </source>
</evidence>
<proteinExistence type="predicted"/>
<sequence>MRRFELVEGTSSKFWEISLEGSSYTVRYGRIGTNGQTLTKTAASDAKAEAEVTKLIKEKTGKGYTEVAVAAGATLAAVTPKPAVSQAKPSKPATQDPAAADDEPAKAAAASADPQSATSAARPEHPVSSVAQAQASTAMPDGQLRLSSGLRRLMPAQRGYELSASSPSEESLLLQLGKIAAMDPQRSYWEFQYAGLNALIKESPFSALFTQERLRPADPASWLSALRIALALQDHYDVDMLKVLLTLCARWHGLAFTVRHFLQAVRGSERFQERLSFEQMAALLATCTPEEYDGAKAEAALIVPTGFEKIARAAIFNTESDWIAEGFDAARTHANAALGLTGVRLTLPQAEELAKSSAFHYYGAHSAATRLALNLAREHGPAAARLIVSLYDSVADSDRRRRLAEVLGSIHCSEALAELLERIEHKEVRPQLDEFAQSWPYASMQAAAEHCARTRSKPVETWLSRLLAAHPELIDPLQETLQDGALELLKRLLKKLVNVDEAPLEALPSVLRDPPWLKPQPKQQRPELPEVPMPAPRIQWPEGLREEWQRRLPANGAIDPDSNKQKGRMGEALDALSVPRSLWPGILSGRITDLGPHMAEIDAHWAKLQSYHRYRYLQSLVPLAPQFRLLLWNSLPGWDAYTWEGSPTVGSLIAHYQLDALPGLLNFVGSRLEAGLAAALPVAAADIATFAAQGLSSKKARPHAVAWLRAHAELATSALLLQSARATKKAAEQADAALRWLAANVEPERMQTGAGHFGEAGLALLQAILSVDPLALLPQKPRALPSFYLPAGFARPRLPDGRALPAEALATLGTMLQVSLPDEPYAGLEQIRSTCTAESLDEFAWDLFQAWYQAGAPSKEGWAFTAMGAIGGEHCVRQLTPLIREWPGQSQHARAVTGLDVLAGIGSDLALMNLNGIAQKAKFKGLQERAKEKIQAIAEARDLTAEELADRLVPDLDLEADGTLHLDFGSRQFTVGFDEHLRPFARDASGARLKDLPKPNKTDDAELAKAASERWKLLKKDAKSIANHQLQRLEQIMCTGRSFELPVFEQFLLHHPLMRHLARRLLWGVVQADGSVRGFRIAEDSSYADSEDMQFVMPADARICLPHPLKLSAEEQAGFGQIFADYEILQPFVQLGREVLQLSEEELTQSELTRFQGKRVAIGSVYGLQHRGWRHGSPQDAGWIGWFEKSLPNGLEAHIELDPGTAVGDIRYESKQSLGKLSLRVVNSWDNNGLRPFATLDPVVRSELLRDLDRLAVLVD</sequence>